<feature type="transmembrane region" description="Helical" evidence="1">
    <location>
        <begin position="91"/>
        <end position="109"/>
    </location>
</feature>
<keyword evidence="1" id="KW-1133">Transmembrane helix</keyword>
<name>H8L1Q4_FRAAD</name>
<dbReference type="PANTHER" id="PTHR37314:SF4">
    <property type="entry name" value="UPF0700 TRANSMEMBRANE PROTEIN YOAK"/>
    <property type="match status" value="1"/>
</dbReference>
<evidence type="ECO:0000256" key="1">
    <source>
        <dbReference type="SAM" id="Phobius"/>
    </source>
</evidence>
<dbReference type="PANTHER" id="PTHR37314">
    <property type="entry name" value="SLR0142 PROTEIN"/>
    <property type="match status" value="1"/>
</dbReference>
<dbReference type="Pfam" id="PF06912">
    <property type="entry name" value="DUF1275"/>
    <property type="match status" value="1"/>
</dbReference>
<dbReference type="STRING" id="767434.Fraau_0945"/>
<feature type="transmembrane region" description="Helical" evidence="1">
    <location>
        <begin position="167"/>
        <end position="188"/>
    </location>
</feature>
<dbReference type="HOGENOM" id="CLU_061825_2_0_6"/>
<sequence length="231" mass="24395">MTPGERKDQRIITAVMMVTTAMGALDAITLLHLKVFTGYMTATLILSAIHLFSSHSLLIPGMSAIGSYAGGAMLGGYLVRREQSRRRTIADILLAVGALVVAAALIWSLQLPVSYYATLVTLAFSMGLQTSATRYAQVADLTVPAATGPLHGLAHDNPLVGGSAKAVWRRVMVIGCLFGGAILGTLAARFSVTMAVIMVGVTIASTGVLLYLPEHPLLSWLERVVAGPHLR</sequence>
<organism evidence="2 3">
    <name type="scientific">Frateuria aurantia (strain ATCC 33424 / DSM 6220 / KCTC 2777 / LMG 1558 / NBRC 3245 / NCIMB 13370)</name>
    <name type="common">Acetobacter aurantius</name>
    <dbReference type="NCBI Taxonomy" id="767434"/>
    <lineage>
        <taxon>Bacteria</taxon>
        <taxon>Pseudomonadati</taxon>
        <taxon>Pseudomonadota</taxon>
        <taxon>Gammaproteobacteria</taxon>
        <taxon>Lysobacterales</taxon>
        <taxon>Rhodanobacteraceae</taxon>
        <taxon>Frateuria</taxon>
    </lineage>
</organism>
<dbReference type="Proteomes" id="UP000005234">
    <property type="component" value="Chromosome"/>
</dbReference>
<feature type="transmembrane region" description="Helical" evidence="1">
    <location>
        <begin position="57"/>
        <end position="79"/>
    </location>
</feature>
<dbReference type="EMBL" id="CP003350">
    <property type="protein sequence ID" value="AFC85414.1"/>
    <property type="molecule type" value="Genomic_DNA"/>
</dbReference>
<keyword evidence="3" id="KW-1185">Reference proteome</keyword>
<dbReference type="eggNOG" id="COG3619">
    <property type="taxonomic scope" value="Bacteria"/>
</dbReference>
<feature type="transmembrane region" description="Helical" evidence="1">
    <location>
        <begin position="195"/>
        <end position="212"/>
    </location>
</feature>
<accession>H8L1Q4</accession>
<evidence type="ECO:0000313" key="3">
    <source>
        <dbReference type="Proteomes" id="UP000005234"/>
    </source>
</evidence>
<dbReference type="KEGG" id="fau:Fraau_0945"/>
<dbReference type="InterPro" id="IPR010699">
    <property type="entry name" value="DUF1275"/>
</dbReference>
<keyword evidence="1" id="KW-0472">Membrane</keyword>
<proteinExistence type="predicted"/>
<keyword evidence="1" id="KW-0812">Transmembrane</keyword>
<dbReference type="RefSeq" id="WP_014402420.1">
    <property type="nucleotide sequence ID" value="NC_017033.1"/>
</dbReference>
<reference evidence="2" key="1">
    <citation type="submission" date="2012-02" db="EMBL/GenBank/DDBJ databases">
        <title>The complete genome of Frateuria aurantia DSM 6220.</title>
        <authorList>
            <consortium name="US DOE Joint Genome Institute (JGI-PGF)"/>
            <person name="Lucas S."/>
            <person name="Copeland A."/>
            <person name="Lapidus A."/>
            <person name="Glavina del Rio T."/>
            <person name="Dalin E."/>
            <person name="Tice H."/>
            <person name="Bruce D."/>
            <person name="Goodwin L."/>
            <person name="Pitluck S."/>
            <person name="Peters L."/>
            <person name="Ovchinnikova G."/>
            <person name="Teshima H."/>
            <person name="Kyrpides N."/>
            <person name="Mavromatis K."/>
            <person name="Ivanova N."/>
            <person name="Brettin T."/>
            <person name="Detter J.C."/>
            <person name="Han C."/>
            <person name="Larimer F."/>
            <person name="Land M."/>
            <person name="Hauser L."/>
            <person name="Markowitz V."/>
            <person name="Cheng J.-F."/>
            <person name="Hugenholtz P."/>
            <person name="Woyke T."/>
            <person name="Wu D."/>
            <person name="Brambilla E."/>
            <person name="Klenk H.-P."/>
            <person name="Eisen J.A."/>
        </authorList>
    </citation>
    <scope>NUCLEOTIDE SEQUENCE</scope>
    <source>
        <strain evidence="2">DSM 6220</strain>
    </source>
</reference>
<evidence type="ECO:0000313" key="2">
    <source>
        <dbReference type="EMBL" id="AFC85414.1"/>
    </source>
</evidence>
<dbReference type="AlphaFoldDB" id="H8L1Q4"/>
<protein>
    <submittedName>
        <fullName evidence="2">Putative membrane protein</fullName>
    </submittedName>
</protein>
<gene>
    <name evidence="2" type="ordered locus">Fraau_0945</name>
</gene>